<dbReference type="Pfam" id="PF01513">
    <property type="entry name" value="NAD_kinase"/>
    <property type="match status" value="1"/>
</dbReference>
<dbReference type="GO" id="GO:0016020">
    <property type="term" value="C:membrane"/>
    <property type="evidence" value="ECO:0007669"/>
    <property type="project" value="UniProtKB-SubCell"/>
</dbReference>
<dbReference type="GO" id="GO:0006741">
    <property type="term" value="P:NADP+ biosynthetic process"/>
    <property type="evidence" value="ECO:0007669"/>
    <property type="project" value="InterPro"/>
</dbReference>
<reference evidence="14 15" key="1">
    <citation type="journal article" date="2016" name="Genome Announc.">
        <title>Draft Whole-Genome Sequence of Trichoderma gamsii T6085, a Promising Biocontrol Agent of Fusarium Head Blight on Wheat.</title>
        <authorList>
            <person name="Baroncelli R."/>
            <person name="Zapparata A."/>
            <person name="Piaggeschi G."/>
            <person name="Sarrocco S."/>
            <person name="Vannacci G."/>
        </authorList>
    </citation>
    <scope>NUCLEOTIDE SEQUENCE [LARGE SCALE GENOMIC DNA]</scope>
    <source>
        <strain evidence="14 15">T6085</strain>
    </source>
</reference>
<feature type="region of interest" description="Disordered" evidence="11">
    <location>
        <begin position="1"/>
        <end position="112"/>
    </location>
</feature>
<accession>A0A2P5A0Z4</accession>
<evidence type="ECO:0000256" key="10">
    <source>
        <dbReference type="PROSITE-ProRule" id="PRU01087"/>
    </source>
</evidence>
<evidence type="ECO:0000256" key="3">
    <source>
        <dbReference type="ARBA" id="ARBA00022679"/>
    </source>
</evidence>
<dbReference type="InterPro" id="IPR002504">
    <property type="entry name" value="NADK"/>
</dbReference>
<dbReference type="InterPro" id="IPR016064">
    <property type="entry name" value="NAD/diacylglycerol_kinase_sf"/>
</dbReference>
<keyword evidence="4 10" id="KW-0812">Transmembrane</keyword>
<keyword evidence="8" id="KW-0520">NAD</keyword>
<dbReference type="InterPro" id="IPR017437">
    <property type="entry name" value="ATP-NAD_kinase_PpnK-typ_C"/>
</dbReference>
<sequence length="801" mass="90818">MGREHDEDGAKTKPKHITFDQTSLDGSDEDDGAVEVTFDDGSPYRRKSSMVASEAPAPATKRMQPGRRAECVVHQLIEEQRKSKERSAGNSPSRNQYHAHPIYSQSHRHDDPVDISSEKNLDKIVDLKCPVDKQKCRAVLDPSCLDAENEIGQVDQEAWTKEMTKSDSEAEPHQQNDPVHSRMLTKKQLSDMAWGVRELSRRLSSMRIRFRVRTIFLLTKIHDSDLIVHTRALAQWLLGKERDVKYVVYVEKQLKTNKRFDAAKLIDEVAHEYAKDGSVTEDVAREGVQRRLRYWDETMCRSRPHSFDFVITLGGDGTVLYASWLFQRIVPPVLSFALGSLGFLTKFDFEDYKPILTSAFSKGVTVSLRLRFECTIMRSVRKRLSESESDEDDDVLHYRRDLVEELIGEEIEDEHTHKPEGTFEILNELVVDRGPNPTMSFTEIFGDDEHFTSVLADGICVSTPTGSTAYNLAAGGSLCHPENPVMLVTSICAHTLSFRPIILPDTIVLRVGVPYNARTASWASFDGRERVELQPGDYVTFSQKISQRQPNKLPKQTAKMASSLPPDLFDQTTIISLLSTLAIVLIAYTTSRLVLPRATTATLRFLFIWHLADALCHFILEGSFLYHCFYSFVPAAEASKDLVPTPYNYLGWGDSRVYGPQSGGDNPFAQLWMVYARADKRWAGADLGVISLELLTVFFDGPLAVYICYLIAKGSPKASIWMIVLATCELYGGFMTFCPEWLTGNINLDGSNFMYMWVYLVFFNMLWVFIPLYAVWYSINDISNAFAVREGFFRITNKKFD</sequence>
<dbReference type="GO" id="GO:0019674">
    <property type="term" value="P:NAD+ metabolic process"/>
    <property type="evidence" value="ECO:0007669"/>
    <property type="project" value="InterPro"/>
</dbReference>
<evidence type="ECO:0000259" key="13">
    <source>
        <dbReference type="PROSITE" id="PS51751"/>
    </source>
</evidence>
<dbReference type="Gene3D" id="3.40.50.10330">
    <property type="entry name" value="Probable inorganic polyphosphate/atp-NAD kinase, domain 1"/>
    <property type="match status" value="1"/>
</dbReference>
<keyword evidence="6" id="KW-0521">NADP</keyword>
<dbReference type="SUPFAM" id="SSF111331">
    <property type="entry name" value="NAD kinase/diacylglycerol kinase-like"/>
    <property type="match status" value="1"/>
</dbReference>
<evidence type="ECO:0000256" key="4">
    <source>
        <dbReference type="ARBA" id="ARBA00022692"/>
    </source>
</evidence>
<evidence type="ECO:0000256" key="12">
    <source>
        <dbReference type="SAM" id="Phobius"/>
    </source>
</evidence>
<dbReference type="FunFam" id="3.40.50.10330:FF:000029">
    <property type="entry name" value="NAD+ kinase, putative"/>
    <property type="match status" value="1"/>
</dbReference>
<name>A0A2P5A0Z4_9HYPO</name>
<dbReference type="Proteomes" id="UP000054821">
    <property type="component" value="Unassembled WGS sequence"/>
</dbReference>
<evidence type="ECO:0000256" key="11">
    <source>
        <dbReference type="SAM" id="MobiDB-lite"/>
    </source>
</evidence>
<evidence type="ECO:0000313" key="15">
    <source>
        <dbReference type="Proteomes" id="UP000054821"/>
    </source>
</evidence>
<keyword evidence="9 10" id="KW-0472">Membrane</keyword>
<dbReference type="HAMAP" id="MF_00361">
    <property type="entry name" value="NAD_kinase"/>
    <property type="match status" value="1"/>
</dbReference>
<keyword evidence="7 10" id="KW-1133">Transmembrane helix</keyword>
<comment type="caution">
    <text evidence="14">The sequence shown here is derived from an EMBL/GenBank/DDBJ whole genome shotgun (WGS) entry which is preliminary data.</text>
</comment>
<feature type="domain" description="EXPERA" evidence="13">
    <location>
        <begin position="602"/>
        <end position="775"/>
    </location>
</feature>
<comment type="subcellular location">
    <subcellularLocation>
        <location evidence="1">Membrane</location>
        <topology evidence="1">Multi-pass membrane protein</topology>
    </subcellularLocation>
</comment>
<keyword evidence="14" id="KW-0723">Serine/threonine-protein kinase</keyword>
<feature type="compositionally biased region" description="Basic and acidic residues" evidence="11">
    <location>
        <begin position="1"/>
        <end position="11"/>
    </location>
</feature>
<dbReference type="PANTHER" id="PTHR20275">
    <property type="entry name" value="NAD KINASE"/>
    <property type="match status" value="1"/>
</dbReference>
<dbReference type="InterPro" id="IPR033118">
    <property type="entry name" value="EXPERA"/>
</dbReference>
<feature type="compositionally biased region" description="Basic and acidic residues" evidence="11">
    <location>
        <begin position="160"/>
        <end position="174"/>
    </location>
</feature>
<feature type="transmembrane region" description="Helical" evidence="12">
    <location>
        <begin position="574"/>
        <end position="595"/>
    </location>
</feature>
<keyword evidence="3" id="KW-0808">Transferase</keyword>
<gene>
    <name evidence="14" type="ORF">TGAM01_v200632</name>
</gene>
<feature type="transmembrane region" description="Helical" evidence="12">
    <location>
        <begin position="757"/>
        <end position="779"/>
    </location>
</feature>
<comment type="similarity">
    <text evidence="2">Belongs to the NAD kinase family.</text>
</comment>
<evidence type="ECO:0000256" key="1">
    <source>
        <dbReference type="ARBA" id="ARBA00004141"/>
    </source>
</evidence>
<feature type="region of interest" description="Disordered" evidence="11">
    <location>
        <begin position="160"/>
        <end position="181"/>
    </location>
</feature>
<feature type="transmembrane region" description="Helical" evidence="12">
    <location>
        <begin position="689"/>
        <end position="712"/>
    </location>
</feature>
<dbReference type="GeneID" id="29989152"/>
<evidence type="ECO:0000256" key="5">
    <source>
        <dbReference type="ARBA" id="ARBA00022777"/>
    </source>
</evidence>
<keyword evidence="5 14" id="KW-0418">Kinase</keyword>
<organism evidence="14 15">
    <name type="scientific">Trichoderma gamsii</name>
    <dbReference type="NCBI Taxonomy" id="398673"/>
    <lineage>
        <taxon>Eukaryota</taxon>
        <taxon>Fungi</taxon>
        <taxon>Dikarya</taxon>
        <taxon>Ascomycota</taxon>
        <taxon>Pezizomycotina</taxon>
        <taxon>Sordariomycetes</taxon>
        <taxon>Hypocreomycetidae</taxon>
        <taxon>Hypocreales</taxon>
        <taxon>Hypocreaceae</taxon>
        <taxon>Trichoderma</taxon>
    </lineage>
</organism>
<evidence type="ECO:0000256" key="7">
    <source>
        <dbReference type="ARBA" id="ARBA00022989"/>
    </source>
</evidence>
<dbReference type="GO" id="GO:0004674">
    <property type="term" value="F:protein serine/threonine kinase activity"/>
    <property type="evidence" value="ECO:0007669"/>
    <property type="project" value="UniProtKB-KW"/>
</dbReference>
<feature type="compositionally biased region" description="Basic and acidic residues" evidence="11">
    <location>
        <begin position="67"/>
        <end position="87"/>
    </location>
</feature>
<feature type="transmembrane region" description="Helical" evidence="12">
    <location>
        <begin position="719"/>
        <end position="737"/>
    </location>
</feature>
<proteinExistence type="inferred from homology"/>
<dbReference type="GO" id="GO:0003951">
    <property type="term" value="F:NAD+ kinase activity"/>
    <property type="evidence" value="ECO:0007669"/>
    <property type="project" value="InterPro"/>
</dbReference>
<evidence type="ECO:0000313" key="14">
    <source>
        <dbReference type="EMBL" id="PON30192.1"/>
    </source>
</evidence>
<dbReference type="FunFam" id="2.60.200.30:FF:000008">
    <property type="entry name" value="Putative NAD+ kinase"/>
    <property type="match status" value="1"/>
</dbReference>
<dbReference type="AlphaFoldDB" id="A0A2P5A0Z4"/>
<dbReference type="STRING" id="398673.A0A2P5A0Z4"/>
<dbReference type="PANTHER" id="PTHR20275:SF11">
    <property type="entry name" value="KINASE, PUTATIVE (AFU_ORTHOLOGUE AFUA_5G12870)-RELATED"/>
    <property type="match status" value="1"/>
</dbReference>
<evidence type="ECO:0000256" key="2">
    <source>
        <dbReference type="ARBA" id="ARBA00010995"/>
    </source>
</evidence>
<evidence type="ECO:0000256" key="9">
    <source>
        <dbReference type="ARBA" id="ARBA00023136"/>
    </source>
</evidence>
<dbReference type="EMBL" id="JPDN02000002">
    <property type="protein sequence ID" value="PON30192.1"/>
    <property type="molecule type" value="Genomic_DNA"/>
</dbReference>
<dbReference type="InterPro" id="IPR017438">
    <property type="entry name" value="ATP-NAD_kinase_N"/>
</dbReference>
<dbReference type="RefSeq" id="XP_024406605.1">
    <property type="nucleotide sequence ID" value="XM_024548594.1"/>
</dbReference>
<feature type="transmembrane region" description="Helical" evidence="12">
    <location>
        <begin position="607"/>
        <end position="633"/>
    </location>
</feature>
<dbReference type="Pfam" id="PF20143">
    <property type="entry name" value="NAD_kinase_C"/>
    <property type="match status" value="1"/>
</dbReference>
<dbReference type="Pfam" id="PF05241">
    <property type="entry name" value="EBP"/>
    <property type="match status" value="1"/>
</dbReference>
<protein>
    <submittedName>
        <fullName evidence="14">Serine/threonine protein kinase</fullName>
    </submittedName>
</protein>
<evidence type="ECO:0000256" key="8">
    <source>
        <dbReference type="ARBA" id="ARBA00023027"/>
    </source>
</evidence>
<dbReference type="Gene3D" id="2.60.200.30">
    <property type="entry name" value="Probable inorganic polyphosphate/atp-NAD kinase, domain 2"/>
    <property type="match status" value="1"/>
</dbReference>
<dbReference type="PROSITE" id="PS51751">
    <property type="entry name" value="EXPERA"/>
    <property type="match status" value="1"/>
</dbReference>
<evidence type="ECO:0000256" key="6">
    <source>
        <dbReference type="ARBA" id="ARBA00022857"/>
    </source>
</evidence>
<keyword evidence="15" id="KW-1185">Reference proteome</keyword>